<feature type="compositionally biased region" description="Polar residues" evidence="1">
    <location>
        <begin position="59"/>
        <end position="73"/>
    </location>
</feature>
<dbReference type="Proteomes" id="UP001043456">
    <property type="component" value="Unassembled WGS sequence"/>
</dbReference>
<evidence type="ECO:0000313" key="2">
    <source>
        <dbReference type="EMBL" id="GIJ90913.1"/>
    </source>
</evidence>
<dbReference type="RefSeq" id="XP_043161659.1">
    <property type="nucleotide sequence ID" value="XM_043305724.1"/>
</dbReference>
<dbReference type="AlphaFoldDB" id="A0A9P3BL21"/>
<reference evidence="2 3" key="1">
    <citation type="submission" date="2018-10" db="EMBL/GenBank/DDBJ databases">
        <title>Pan-genome distribution and transcriptional activeness of fungal secondary metabolism genes in Aspergillus section Fumigati.</title>
        <authorList>
            <person name="Takahashi H."/>
            <person name="Umemura M."/>
            <person name="Ninomiya A."/>
            <person name="Kusuya Y."/>
            <person name="Urayama S."/>
            <person name="Shimizu M."/>
            <person name="Watanabe A."/>
            <person name="Kamei K."/>
            <person name="Yaguchi T."/>
            <person name="Hagiwara D."/>
        </authorList>
    </citation>
    <scope>NUCLEOTIDE SEQUENCE [LARGE SCALE GENOMIC DNA]</scope>
    <source>
        <strain evidence="2 3">IFM 55266</strain>
    </source>
</reference>
<dbReference type="GeneID" id="67008488"/>
<protein>
    <submittedName>
        <fullName evidence="2">Uncharacterized protein</fullName>
    </submittedName>
</protein>
<dbReference type="OrthoDB" id="2156052at2759"/>
<dbReference type="EMBL" id="BHVY01000007">
    <property type="protein sequence ID" value="GIJ90913.1"/>
    <property type="molecule type" value="Genomic_DNA"/>
</dbReference>
<comment type="caution">
    <text evidence="2">The sequence shown here is derived from an EMBL/GenBank/DDBJ whole genome shotgun (WGS) entry which is preliminary data.</text>
</comment>
<sequence>MFSMDWGLPLRRGPGGPNWSGPPPDLGGGAHSRGESCRTPGSANEHGQHSRALPAICSSGRSDPGLNNASSRPAAQLLRLGFPRLGRLREEKKNEAKAIQKMK</sequence>
<accession>A0A9P3BL21</accession>
<name>A0A9P3BL21_9EURO</name>
<evidence type="ECO:0000313" key="3">
    <source>
        <dbReference type="Proteomes" id="UP001043456"/>
    </source>
</evidence>
<keyword evidence="3" id="KW-1185">Reference proteome</keyword>
<feature type="region of interest" description="Disordered" evidence="1">
    <location>
        <begin position="1"/>
        <end position="74"/>
    </location>
</feature>
<gene>
    <name evidence="2" type="ORF">Asppvi_009878</name>
</gene>
<proteinExistence type="predicted"/>
<organism evidence="2 3">
    <name type="scientific">Aspergillus pseudoviridinutans</name>
    <dbReference type="NCBI Taxonomy" id="1517512"/>
    <lineage>
        <taxon>Eukaryota</taxon>
        <taxon>Fungi</taxon>
        <taxon>Dikarya</taxon>
        <taxon>Ascomycota</taxon>
        <taxon>Pezizomycotina</taxon>
        <taxon>Eurotiomycetes</taxon>
        <taxon>Eurotiomycetidae</taxon>
        <taxon>Eurotiales</taxon>
        <taxon>Aspergillaceae</taxon>
        <taxon>Aspergillus</taxon>
        <taxon>Aspergillus subgen. Fumigati</taxon>
    </lineage>
</organism>
<evidence type="ECO:0000256" key="1">
    <source>
        <dbReference type="SAM" id="MobiDB-lite"/>
    </source>
</evidence>